<name>A0A1I7KGW8_9BACT</name>
<gene>
    <name evidence="2" type="ORF">SAMN04487941_3730</name>
</gene>
<dbReference type="Pfam" id="PF00581">
    <property type="entry name" value="Rhodanese"/>
    <property type="match status" value="1"/>
</dbReference>
<accession>A0A1I7KGW8</accession>
<dbReference type="SMART" id="SM00450">
    <property type="entry name" value="RHOD"/>
    <property type="match status" value="1"/>
</dbReference>
<dbReference type="STRING" id="388950.GCA_001611675_03066"/>
<dbReference type="InterPro" id="IPR050229">
    <property type="entry name" value="GlpE_sulfurtransferase"/>
</dbReference>
<dbReference type="CDD" id="cd00158">
    <property type="entry name" value="RHOD"/>
    <property type="match status" value="1"/>
</dbReference>
<dbReference type="NCBIfam" id="NF045521">
    <property type="entry name" value="rhoda_near_glyco"/>
    <property type="match status" value="1"/>
</dbReference>
<evidence type="ECO:0000313" key="2">
    <source>
        <dbReference type="EMBL" id="SFU96687.1"/>
    </source>
</evidence>
<dbReference type="InterPro" id="IPR036873">
    <property type="entry name" value="Rhodanese-like_dom_sf"/>
</dbReference>
<keyword evidence="2" id="KW-0808">Transferase</keyword>
<dbReference type="Gene3D" id="3.40.250.10">
    <property type="entry name" value="Rhodanese-like domain"/>
    <property type="match status" value="1"/>
</dbReference>
<sequence>MWLPLLQACGQAPDKAYALMLKGLYNNTVPVVAPTDLYSILASEEKKPLLLDTRQLAEYKVSHLAGARFANYDTFEATQLKNLPKDHPIVVYCSVGYRSEQVGEKLRKAGFTNVQNLYGGIFGWVNQGYPVYDSEGKTTKVHAYSRAWGVWLKKGEKVYDK</sequence>
<feature type="domain" description="Rhodanese" evidence="1">
    <location>
        <begin position="44"/>
        <end position="133"/>
    </location>
</feature>
<proteinExistence type="predicted"/>
<protein>
    <submittedName>
        <fullName evidence="2">Rhodanese-related sulfurtransferase</fullName>
    </submittedName>
</protein>
<evidence type="ECO:0000313" key="3">
    <source>
        <dbReference type="Proteomes" id="UP000182491"/>
    </source>
</evidence>
<dbReference type="InterPro" id="IPR001763">
    <property type="entry name" value="Rhodanese-like_dom"/>
</dbReference>
<dbReference type="PROSITE" id="PS50206">
    <property type="entry name" value="RHODANESE_3"/>
    <property type="match status" value="1"/>
</dbReference>
<evidence type="ECO:0000259" key="1">
    <source>
        <dbReference type="PROSITE" id="PS50206"/>
    </source>
</evidence>
<reference evidence="3" key="1">
    <citation type="submission" date="2016-10" db="EMBL/GenBank/DDBJ databases">
        <authorList>
            <person name="Varghese N."/>
        </authorList>
    </citation>
    <scope>NUCLEOTIDE SEQUENCE [LARGE SCALE GENOMIC DNA]</scope>
    <source>
        <strain evidence="3">DSM 18820</strain>
    </source>
</reference>
<dbReference type="OrthoDB" id="598065at2"/>
<keyword evidence="3" id="KW-1185">Reference proteome</keyword>
<dbReference type="EMBL" id="FPCA01000005">
    <property type="protein sequence ID" value="SFU96687.1"/>
    <property type="molecule type" value="Genomic_DNA"/>
</dbReference>
<dbReference type="AlphaFoldDB" id="A0A1I7KGW8"/>
<dbReference type="PANTHER" id="PTHR43031:SF1">
    <property type="entry name" value="PYRIDINE NUCLEOTIDE-DISULPHIDE OXIDOREDUCTASE"/>
    <property type="match status" value="1"/>
</dbReference>
<dbReference type="SUPFAM" id="SSF52821">
    <property type="entry name" value="Rhodanese/Cell cycle control phosphatase"/>
    <property type="match status" value="1"/>
</dbReference>
<dbReference type="PANTHER" id="PTHR43031">
    <property type="entry name" value="FAD-DEPENDENT OXIDOREDUCTASE"/>
    <property type="match status" value="1"/>
</dbReference>
<organism evidence="2 3">
    <name type="scientific">Pontibacter akesuensis</name>
    <dbReference type="NCBI Taxonomy" id="388950"/>
    <lineage>
        <taxon>Bacteria</taxon>
        <taxon>Pseudomonadati</taxon>
        <taxon>Bacteroidota</taxon>
        <taxon>Cytophagia</taxon>
        <taxon>Cytophagales</taxon>
        <taxon>Hymenobacteraceae</taxon>
        <taxon>Pontibacter</taxon>
    </lineage>
</organism>
<dbReference type="Proteomes" id="UP000182491">
    <property type="component" value="Unassembled WGS sequence"/>
</dbReference>
<dbReference type="GO" id="GO:0016740">
    <property type="term" value="F:transferase activity"/>
    <property type="evidence" value="ECO:0007669"/>
    <property type="project" value="UniProtKB-KW"/>
</dbReference>